<keyword evidence="1" id="KW-0812">Transmembrane</keyword>
<reference evidence="2" key="1">
    <citation type="submission" date="2023-08" db="EMBL/GenBank/DDBJ databases">
        <authorList>
            <person name="Audoor S."/>
            <person name="Bilcke G."/>
        </authorList>
    </citation>
    <scope>NUCLEOTIDE SEQUENCE</scope>
</reference>
<name>A0AAD2CLE8_9STRA</name>
<dbReference type="EMBL" id="CAKOGP040000557">
    <property type="protein sequence ID" value="CAJ1936621.1"/>
    <property type="molecule type" value="Genomic_DNA"/>
</dbReference>
<evidence type="ECO:0000256" key="1">
    <source>
        <dbReference type="SAM" id="Phobius"/>
    </source>
</evidence>
<keyword evidence="1" id="KW-0472">Membrane</keyword>
<accession>A0AAD2CLE8</accession>
<comment type="caution">
    <text evidence="2">The sequence shown here is derived from an EMBL/GenBank/DDBJ whole genome shotgun (WGS) entry which is preliminary data.</text>
</comment>
<sequence>MMNGLSFARFSFLVGLPASVALPHRLQELFLGEKFHRIKVAIAFGLALQVFILPVVGWALVKGLDLNATDGRPLLFAITSPPGQIFAMLWCSLFNADLTMSIILTGLTNMAFSFQVCLFLLLSGIFEASSGIMLGYFLLPLVYLLVAFTSGDMRFLYLLPDVSSTLNDCATTNFMFIAFGALCGMWTRSTTSRMAANFFGNLAGLIVATDCISDYWSFSFWQWSMWNQDYQVYICVALVVAFRVLVASLVVSMAKLTRLEQISVVVQVCCLHMDSAKQRAIKEFRGPGNFLSVIEFYGFCQNMALALYCLSCWKLGCSRAKADDPLVKVICKSYEAETCVENSTITDELVGGEWVEVSANPHQH</sequence>
<keyword evidence="3" id="KW-1185">Reference proteome</keyword>
<feature type="transmembrane region" description="Helical" evidence="1">
    <location>
        <begin position="230"/>
        <end position="251"/>
    </location>
</feature>
<dbReference type="Gene3D" id="1.20.1530.20">
    <property type="match status" value="1"/>
</dbReference>
<proteinExistence type="predicted"/>
<dbReference type="AlphaFoldDB" id="A0AAD2CLE8"/>
<organism evidence="2 3">
    <name type="scientific">Cylindrotheca closterium</name>
    <dbReference type="NCBI Taxonomy" id="2856"/>
    <lineage>
        <taxon>Eukaryota</taxon>
        <taxon>Sar</taxon>
        <taxon>Stramenopiles</taxon>
        <taxon>Ochrophyta</taxon>
        <taxon>Bacillariophyta</taxon>
        <taxon>Bacillariophyceae</taxon>
        <taxon>Bacillariophycidae</taxon>
        <taxon>Bacillariales</taxon>
        <taxon>Bacillariaceae</taxon>
        <taxon>Cylindrotheca</taxon>
    </lineage>
</organism>
<feature type="transmembrane region" description="Helical" evidence="1">
    <location>
        <begin position="73"/>
        <end position="96"/>
    </location>
</feature>
<protein>
    <submittedName>
        <fullName evidence="2">Uncharacterized protein</fullName>
    </submittedName>
</protein>
<evidence type="ECO:0000313" key="3">
    <source>
        <dbReference type="Proteomes" id="UP001295423"/>
    </source>
</evidence>
<dbReference type="Proteomes" id="UP001295423">
    <property type="component" value="Unassembled WGS sequence"/>
</dbReference>
<feature type="transmembrane region" description="Helical" evidence="1">
    <location>
        <begin position="170"/>
        <end position="186"/>
    </location>
</feature>
<evidence type="ECO:0000313" key="2">
    <source>
        <dbReference type="EMBL" id="CAJ1936621.1"/>
    </source>
</evidence>
<dbReference type="InterPro" id="IPR038770">
    <property type="entry name" value="Na+/solute_symporter_sf"/>
</dbReference>
<feature type="transmembrane region" description="Helical" evidence="1">
    <location>
        <begin position="133"/>
        <end position="150"/>
    </location>
</feature>
<gene>
    <name evidence="2" type="ORF">CYCCA115_LOCUS5282</name>
</gene>
<keyword evidence="1" id="KW-1133">Transmembrane helix</keyword>
<feature type="transmembrane region" description="Helical" evidence="1">
    <location>
        <begin position="198"/>
        <end position="218"/>
    </location>
</feature>
<feature type="transmembrane region" description="Helical" evidence="1">
    <location>
        <begin position="102"/>
        <end position="126"/>
    </location>
</feature>
<feature type="transmembrane region" description="Helical" evidence="1">
    <location>
        <begin position="40"/>
        <end position="61"/>
    </location>
</feature>